<dbReference type="Proteomes" id="UP000324325">
    <property type="component" value="Unassembled WGS sequence"/>
</dbReference>
<keyword evidence="3" id="KW-0812">Transmembrane</keyword>
<keyword evidence="1 4" id="KW-0732">Signal</keyword>
<evidence type="ECO:0000256" key="3">
    <source>
        <dbReference type="SAM" id="Phobius"/>
    </source>
</evidence>
<dbReference type="SUPFAM" id="SSF56300">
    <property type="entry name" value="Metallo-dependent phosphatases"/>
    <property type="match status" value="1"/>
</dbReference>
<dbReference type="Pfam" id="PF00149">
    <property type="entry name" value="Metallophos"/>
    <property type="match status" value="1"/>
</dbReference>
<comment type="caution">
    <text evidence="6">The sequence shown here is derived from an EMBL/GenBank/DDBJ whole genome shotgun (WGS) entry which is preliminary data.</text>
</comment>
<dbReference type="GO" id="GO:0003993">
    <property type="term" value="F:acid phosphatase activity"/>
    <property type="evidence" value="ECO:0007669"/>
    <property type="project" value="InterPro"/>
</dbReference>
<evidence type="ECO:0000259" key="5">
    <source>
        <dbReference type="Pfam" id="PF00149"/>
    </source>
</evidence>
<evidence type="ECO:0000313" key="6">
    <source>
        <dbReference type="EMBL" id="TYL59360.1"/>
    </source>
</evidence>
<evidence type="ECO:0000256" key="1">
    <source>
        <dbReference type="ARBA" id="ARBA00022729"/>
    </source>
</evidence>
<feature type="transmembrane region" description="Helical" evidence="3">
    <location>
        <begin position="719"/>
        <end position="738"/>
    </location>
</feature>
<reference evidence="6 7" key="1">
    <citation type="submission" date="2019-08" db="EMBL/GenBank/DDBJ databases">
        <authorList>
            <person name="Duncan S."/>
            <person name="Walker A."/>
        </authorList>
    </citation>
    <scope>NUCLEOTIDE SEQUENCE [LARGE SCALE GENOMIC DNA]</scope>
    <source>
        <strain evidence="6 7">L2-21</strain>
    </source>
</reference>
<dbReference type="InterPro" id="IPR039331">
    <property type="entry name" value="PAPs-like"/>
</dbReference>
<feature type="compositionally biased region" description="Low complexity" evidence="2">
    <location>
        <begin position="635"/>
        <end position="677"/>
    </location>
</feature>
<protein>
    <submittedName>
        <fullName evidence="6">Metallophosphoesterase family protein</fullName>
    </submittedName>
</protein>
<name>A0A5S4VP33_9FIRM</name>
<evidence type="ECO:0000256" key="4">
    <source>
        <dbReference type="SAM" id="SignalP"/>
    </source>
</evidence>
<accession>A0A5S4VP33</accession>
<proteinExistence type="predicted"/>
<evidence type="ECO:0000313" key="7">
    <source>
        <dbReference type="Proteomes" id="UP000324325"/>
    </source>
</evidence>
<keyword evidence="3" id="KW-0472">Membrane</keyword>
<feature type="chain" id="PRO_5024375229" evidence="4">
    <location>
        <begin position="37"/>
        <end position="747"/>
    </location>
</feature>
<dbReference type="EMBL" id="VSTG01000003">
    <property type="protein sequence ID" value="TYL59360.1"/>
    <property type="molecule type" value="Genomic_DNA"/>
</dbReference>
<sequence>MEENMRKNKNILKKGMILAAVSTMVVTMAPAIPAYAYGEADSKTGQAAFNAATTGSADYQSWLTGTWQGGTQDFANTNQIALTPGSTAKDLGFAWYSKTKGTPAVMVWKDGSKAGAQIVKGTATDISATNWQQEAYAASNKVSINGFFEPNTKYVYQYTDNYSDNSDTVWSDEYTYTTHATDTFSVILTGDPQIGASGSKSDKEANDMSVAQDAYNWNKTMQKAMEIDPDASFLLSAGDQINESNAGSEETKKTRESEYAGYLYPSVFRSLPIAATIGNHDKDGSDYTAHFNNPNSEDNLGSTGAGCDFYFNNGNVLFISLNSNNRNQAEHREFMKKAVASNPDAAWKVVVFHSDIYGSGQPHADTDATTNRIIFAPLMDEFDIDVCLTGHDHTYSRSYQVQDGNVIDYDLSKGSVNNPEGTLYITTGSGSGSKYYNLLNYTPYYIAERTNACLPSFSTIDFSSGAMTIKTYDYNGNKYADDFTITKTTDAQSADEVIAAADALVNSTDVAYTDESMETLKSALASLKELKASGTTADDPMISDITTNYGTANDRVKGYGSIAKNDDKDGAKNRFKKGISTLLDKTIYTQVAEGSEENLSDYSADKAPVGKGIDEAKKAVVNAINALQVKQTAPSGNQNGNADQSGNGAQGGANQNGNGAQGNAGQNGSTGQQVAGNNAGGSGNQNVSTSNSGTGKSASNSASTSKSAKVKTGDVNHGGIYAALGVLGAAILAAVLGMRKKGKFWQK</sequence>
<dbReference type="Gene3D" id="3.60.21.10">
    <property type="match status" value="1"/>
</dbReference>
<dbReference type="InterPro" id="IPR004843">
    <property type="entry name" value="Calcineurin-like_PHP"/>
</dbReference>
<dbReference type="PANTHER" id="PTHR22953">
    <property type="entry name" value="ACID PHOSPHATASE RELATED"/>
    <property type="match status" value="1"/>
</dbReference>
<dbReference type="InterPro" id="IPR029052">
    <property type="entry name" value="Metallo-depent_PP-like"/>
</dbReference>
<gene>
    <name evidence="6" type="ORF">FYL37_03800</name>
</gene>
<dbReference type="PANTHER" id="PTHR22953:SF153">
    <property type="entry name" value="PURPLE ACID PHOSPHATASE"/>
    <property type="match status" value="1"/>
</dbReference>
<feature type="signal peptide" evidence="4">
    <location>
        <begin position="1"/>
        <end position="36"/>
    </location>
</feature>
<reference evidence="6 7" key="2">
    <citation type="submission" date="2019-09" db="EMBL/GenBank/DDBJ databases">
        <title>Strain-level analysis of Eubacterium rectale using genomes from metagenomes.</title>
        <authorList>
            <person name="Karcher N."/>
            <person name="Segata N."/>
        </authorList>
    </citation>
    <scope>NUCLEOTIDE SEQUENCE [LARGE SCALE GENOMIC DNA]</scope>
    <source>
        <strain evidence="6 7">L2-21</strain>
    </source>
</reference>
<dbReference type="AlphaFoldDB" id="A0A5S4VP33"/>
<feature type="region of interest" description="Disordered" evidence="2">
    <location>
        <begin position="632"/>
        <end position="713"/>
    </location>
</feature>
<organism evidence="6 7">
    <name type="scientific">Agathobacter rectalis</name>
    <dbReference type="NCBI Taxonomy" id="39491"/>
    <lineage>
        <taxon>Bacteria</taxon>
        <taxon>Bacillati</taxon>
        <taxon>Bacillota</taxon>
        <taxon>Clostridia</taxon>
        <taxon>Lachnospirales</taxon>
        <taxon>Lachnospiraceae</taxon>
        <taxon>Agathobacter</taxon>
    </lineage>
</organism>
<keyword evidence="3" id="KW-1133">Transmembrane helix</keyword>
<feature type="compositionally biased region" description="Low complexity" evidence="2">
    <location>
        <begin position="684"/>
        <end position="707"/>
    </location>
</feature>
<feature type="domain" description="Calcineurin-like phosphoesterase" evidence="5">
    <location>
        <begin position="186"/>
        <end position="395"/>
    </location>
</feature>
<evidence type="ECO:0000256" key="2">
    <source>
        <dbReference type="SAM" id="MobiDB-lite"/>
    </source>
</evidence>